<comment type="caution">
    <text evidence="2">The sequence shown here is derived from an EMBL/GenBank/DDBJ whole genome shotgun (WGS) entry which is preliminary data.</text>
</comment>
<evidence type="ECO:0000313" key="3">
    <source>
        <dbReference type="Proteomes" id="UP001165079"/>
    </source>
</evidence>
<evidence type="ECO:0000313" key="2">
    <source>
        <dbReference type="EMBL" id="GLZ78727.1"/>
    </source>
</evidence>
<dbReference type="AlphaFoldDB" id="A0A9W6W401"/>
<accession>A0A9W6W401</accession>
<proteinExistence type="predicted"/>
<reference evidence="2" key="1">
    <citation type="submission" date="2023-03" db="EMBL/GenBank/DDBJ databases">
        <title>Actinorhabdospora filicis NBRC 111898.</title>
        <authorList>
            <person name="Ichikawa N."/>
            <person name="Sato H."/>
            <person name="Tonouchi N."/>
        </authorList>
    </citation>
    <scope>NUCLEOTIDE SEQUENCE</scope>
    <source>
        <strain evidence="2">NBRC 111898</strain>
    </source>
</reference>
<sequence>MAKQVKVPDGATQHLIRQAYEAGGEYQWAREAWKNSQESNASRIEFGIETQAAAKSGVLRRVILDNGDGMARDVMPEFLTTFGGGGKTIGLGENFGQGFKSSVLPWNPYGVVVISYTEDSPDGAMLWIERDRRGDYVLKEFVDEDGSWDDVVPPYFDEEHGCDWAKIRPDWMTTGTIIVLLGASRDSSTVDGDPDKKETLRGVVRYLNERLLSIPAGPRGPIDTKVTYLETVKSRTRRETQDKTIELPDGTTVALHQRKVSGLEHYIPDQALRGSVVVDRHGTRVDWYYVPEPEAAVGGSADYITQRPVVTVAYKGEAYHTDSGKYRFRRFGVSDELVRRTWLIIHPPVYKESHPTNWGVLPQASRNMLISKGGGALPWDEWGDAFYANFPPELADARDRARQSEGIADTASMAKNLGRILDQYNHRFAASRVLASSRGKVQGTPLDADAVDDTKGPEQGQVRGRGPRSAEQGSSGNGARPIAPGANGTARGVSGTIKSGFPAYQWKAFDEDEAKYLARYDEKDRLPVDDGTEYRGVVWLNIAHPVFATILDYWTKEHAPMEDEAQVMEVVKGVYGEEAVARVLHVQRLNGTTVAQGEDGKPIVMGKHDVASLLTPEVMTGGLLGLVNVEQRISKRLSARFGRRGRSV</sequence>
<dbReference type="SUPFAM" id="SSF55874">
    <property type="entry name" value="ATPase domain of HSP90 chaperone/DNA topoisomerase II/histidine kinase"/>
    <property type="match status" value="1"/>
</dbReference>
<dbReference type="InterPro" id="IPR036890">
    <property type="entry name" value="HATPase_C_sf"/>
</dbReference>
<name>A0A9W6W401_9ACTN</name>
<organism evidence="2 3">
    <name type="scientific">Actinorhabdospora filicis</name>
    <dbReference type="NCBI Taxonomy" id="1785913"/>
    <lineage>
        <taxon>Bacteria</taxon>
        <taxon>Bacillati</taxon>
        <taxon>Actinomycetota</taxon>
        <taxon>Actinomycetes</taxon>
        <taxon>Micromonosporales</taxon>
        <taxon>Micromonosporaceae</taxon>
        <taxon>Actinorhabdospora</taxon>
    </lineage>
</organism>
<evidence type="ECO:0000256" key="1">
    <source>
        <dbReference type="SAM" id="MobiDB-lite"/>
    </source>
</evidence>
<dbReference type="Proteomes" id="UP001165079">
    <property type="component" value="Unassembled WGS sequence"/>
</dbReference>
<keyword evidence="3" id="KW-1185">Reference proteome</keyword>
<feature type="region of interest" description="Disordered" evidence="1">
    <location>
        <begin position="440"/>
        <end position="493"/>
    </location>
</feature>
<gene>
    <name evidence="2" type="ORF">Afil01_35340</name>
</gene>
<dbReference type="RefSeq" id="WP_285663873.1">
    <property type="nucleotide sequence ID" value="NZ_BSTX01000002.1"/>
</dbReference>
<dbReference type="EMBL" id="BSTX01000002">
    <property type="protein sequence ID" value="GLZ78727.1"/>
    <property type="molecule type" value="Genomic_DNA"/>
</dbReference>
<protein>
    <submittedName>
        <fullName evidence="2">Uncharacterized protein</fullName>
    </submittedName>
</protein>